<protein>
    <submittedName>
        <fullName evidence="5">Uncharacterized protein LOC109483679</fullName>
    </submittedName>
</protein>
<proteinExistence type="predicted"/>
<reference evidence="5" key="1">
    <citation type="submission" date="2025-08" db="UniProtKB">
        <authorList>
            <consortium name="RefSeq"/>
        </authorList>
    </citation>
    <scope>IDENTIFICATION</scope>
    <source>
        <tissue evidence="5">Gonad</tissue>
    </source>
</reference>
<evidence type="ECO:0000313" key="4">
    <source>
        <dbReference type="Proteomes" id="UP000515135"/>
    </source>
</evidence>
<dbReference type="InterPro" id="IPR019734">
    <property type="entry name" value="TPR_rpt"/>
</dbReference>
<dbReference type="SMART" id="SM00248">
    <property type="entry name" value="ANK"/>
    <property type="match status" value="3"/>
</dbReference>
<dbReference type="Gene3D" id="1.25.40.10">
    <property type="entry name" value="Tetratricopeptide repeat domain"/>
    <property type="match status" value="3"/>
</dbReference>
<dbReference type="Gene3D" id="1.25.40.20">
    <property type="entry name" value="Ankyrin repeat-containing domain"/>
    <property type="match status" value="3"/>
</dbReference>
<dbReference type="GeneID" id="109483679"/>
<dbReference type="SMART" id="SM00028">
    <property type="entry name" value="TPR"/>
    <property type="match status" value="6"/>
</dbReference>
<keyword evidence="1" id="KW-0677">Repeat</keyword>
<dbReference type="SUPFAM" id="SSF48403">
    <property type="entry name" value="Ankyrin repeat"/>
    <property type="match status" value="3"/>
</dbReference>
<dbReference type="InterPro" id="IPR011990">
    <property type="entry name" value="TPR-like_helical_dom_sf"/>
</dbReference>
<keyword evidence="3" id="KW-0040">ANK repeat</keyword>
<dbReference type="OrthoDB" id="2942533at2759"/>
<sequence length="1088" mass="120032">MATPPWQWSFPPPGQANRQQQSRLKSEMERIAKRATTYFHQENFAEASNLYSEALPLAAQLGDESDIALILLNLSSCFLRLGRFDLAFFGAQEAISVHPTRLKGYDKAGEAALALQSFNQALEFLRDGYLMAVGLGRPLDKEPLTFLLRMAEVIPNVPVGDVEMILHSVQPVQSLRNMLVERLVAEQKWELVHAVFFCGGGGYRPNSGGIVTGCDASMINLGTLLYLYMAPPLQSICDTIRDTIRVLLQHGSGLGGFTLEQGDTPMHALLKVELGKGEDSLPVMTIICESLKTRFIKALQATDAKGNTLLHVVAMADRERQTIQRCALRAIRLLLNAGLDADVRNADGKRADHYARRGSEVFLCLERGSGEGLKSEMERIAACATAYFRQENFVEACNLHTEALQLARQLGDGSDFALILLNRSSCFLRLGRFDLALSDAQEVIGTRPIRLKGYYKAGDASLALQSFNQALEFFRDGYLKAVEIGRPLDNEPLTFLLRMAEVIPKVPVLSDVEMILLPVQPVQSLRTMLVERLVAEQKWELVHIVFFRGGAGYRSNNGGIASGCDASKIDHLAPLLLLYSASPRPLEFIGDTIRALLQHGSGLGSFSLEQGDTPMHALLKVELRKGDDSLPVMTMVCESLKARFIKALQATDAKGNTLLHVVAMADRERQTSQRCALRAIRLLLNAGLDADVCNADGKRAEHCARRGSDIFLCLERGSGEVLKSEMERIAACATEHFRQENFAKACHLYTEALQLARQLGHGSDLALILLNRSSCFLRLGRFDLALSDAQEAIRTRPTRLKGYHKAGDAALEMQLFNQALMFIRDGYLKAVELGRPLDKEPLAFLVRMAEVIPKVLVGDVEMILLPVQPVQSLRTILVERLVTEQKWELVHGVFFRGGGGYKPNSGGIATGCDASMINLAPLLHLYKGAPSPRCVGDTIHDIRNTIHALLKHGSELGRFSLEQGDTPMHALLKVELGKGEDSLPVMTMVCESLRSRFTNALKATDAKGNTLLHVVVMADRERQTRKNCALRAIRLLLDAGLDADISNADGKRAEHYARRGTDLFVCLKRGRGEGMHHHHDSGLIARYT</sequence>
<feature type="repeat" description="ANK" evidence="3">
    <location>
        <begin position="1007"/>
        <end position="1048"/>
    </location>
</feature>
<evidence type="ECO:0000256" key="3">
    <source>
        <dbReference type="PROSITE-ProRule" id="PRU00023"/>
    </source>
</evidence>
<dbReference type="PROSITE" id="PS50088">
    <property type="entry name" value="ANK_REPEAT"/>
    <property type="match status" value="2"/>
</dbReference>
<name>A0A6P4ZM42_BRABE</name>
<dbReference type="InterPro" id="IPR036770">
    <property type="entry name" value="Ankyrin_rpt-contain_sf"/>
</dbReference>
<gene>
    <name evidence="5" type="primary">LOC109483679</name>
</gene>
<dbReference type="Proteomes" id="UP000515135">
    <property type="component" value="Unplaced"/>
</dbReference>
<dbReference type="GO" id="GO:0051879">
    <property type="term" value="F:Hsp90 protein binding"/>
    <property type="evidence" value="ECO:0007669"/>
    <property type="project" value="TreeGrafter"/>
</dbReference>
<dbReference type="KEGG" id="bbel:109483679"/>
<evidence type="ECO:0000256" key="2">
    <source>
        <dbReference type="ARBA" id="ARBA00022803"/>
    </source>
</evidence>
<dbReference type="PANTHER" id="PTHR22904">
    <property type="entry name" value="TPR REPEAT CONTAINING PROTEIN"/>
    <property type="match status" value="1"/>
</dbReference>
<keyword evidence="4" id="KW-1185">Reference proteome</keyword>
<dbReference type="Pfam" id="PF13424">
    <property type="entry name" value="TPR_12"/>
    <property type="match status" value="2"/>
</dbReference>
<feature type="repeat" description="ANK" evidence="3">
    <location>
        <begin position="305"/>
        <end position="346"/>
    </location>
</feature>
<accession>A0A6P4ZM42</accession>
<dbReference type="PANTHER" id="PTHR22904:SF523">
    <property type="entry name" value="STRESS-INDUCED-PHOSPHOPROTEIN 1"/>
    <property type="match status" value="1"/>
</dbReference>
<keyword evidence="2" id="KW-0802">TPR repeat</keyword>
<dbReference type="AlphaFoldDB" id="A0A6P4ZM42"/>
<evidence type="ECO:0000256" key="1">
    <source>
        <dbReference type="ARBA" id="ARBA00022737"/>
    </source>
</evidence>
<organism evidence="4 5">
    <name type="scientific">Branchiostoma belcheri</name>
    <name type="common">Amphioxus</name>
    <dbReference type="NCBI Taxonomy" id="7741"/>
    <lineage>
        <taxon>Eukaryota</taxon>
        <taxon>Metazoa</taxon>
        <taxon>Chordata</taxon>
        <taxon>Cephalochordata</taxon>
        <taxon>Leptocardii</taxon>
        <taxon>Amphioxiformes</taxon>
        <taxon>Branchiostomatidae</taxon>
        <taxon>Branchiostoma</taxon>
    </lineage>
</organism>
<evidence type="ECO:0000313" key="5">
    <source>
        <dbReference type="RefSeq" id="XP_019642275.1"/>
    </source>
</evidence>
<dbReference type="SUPFAM" id="SSF48452">
    <property type="entry name" value="TPR-like"/>
    <property type="match status" value="3"/>
</dbReference>
<dbReference type="InterPro" id="IPR002110">
    <property type="entry name" value="Ankyrin_rpt"/>
</dbReference>
<dbReference type="RefSeq" id="XP_019642275.1">
    <property type="nucleotide sequence ID" value="XM_019786716.1"/>
</dbReference>